<gene>
    <name evidence="2" type="ORF">HZU44_13680</name>
</gene>
<organism evidence="2">
    <name type="scientific">Micromonospora carbonacea</name>
    <dbReference type="NCBI Taxonomy" id="47853"/>
    <lineage>
        <taxon>Bacteria</taxon>
        <taxon>Bacillati</taxon>
        <taxon>Actinomycetota</taxon>
        <taxon>Actinomycetes</taxon>
        <taxon>Micromonosporales</taxon>
        <taxon>Micromonosporaceae</taxon>
        <taxon>Micromonospora</taxon>
    </lineage>
</organism>
<reference evidence="2" key="1">
    <citation type="submission" date="2020-08" db="EMBL/GenBank/DDBJ databases">
        <title>A bifunctional nitrone conjugated secondary metabolite targeting the ribosome.</title>
        <authorList>
            <person name="Limbrick E.M."/>
            <person name="Graf M."/>
            <person name="Derewacz D.K."/>
            <person name="Nguyen F."/>
            <person name="Spraggins J.M."/>
            <person name="Wieland M."/>
            <person name="Ynigez-Gutierrez A.E."/>
            <person name="Reisman B.J."/>
            <person name="Zinshteyn B."/>
            <person name="McCulloch K."/>
            <person name="Iverson T.M."/>
            <person name="Green R."/>
            <person name="Wilson D.N."/>
            <person name="Bachmann B.O."/>
        </authorList>
    </citation>
    <scope>NUCLEOTIDE SEQUENCE</scope>
    <source>
        <strain evidence="2">Africana</strain>
    </source>
</reference>
<feature type="transmembrane region" description="Helical" evidence="1">
    <location>
        <begin position="12"/>
        <end position="33"/>
    </location>
</feature>
<dbReference type="EMBL" id="CP058905">
    <property type="protein sequence ID" value="QLK00940.1"/>
    <property type="molecule type" value="Genomic_DNA"/>
</dbReference>
<keyword evidence="1" id="KW-1133">Transmembrane helix</keyword>
<name>A0A7D6CGF8_9ACTN</name>
<keyword evidence="1" id="KW-0812">Transmembrane</keyword>
<sequence>MAQRSVSRTRPVVVLAGISMVASIAMAVGVWGSRTWAEGSFVTMCVVTALVASAGGVVVVPLLSRFASRGGRSSAD</sequence>
<feature type="transmembrane region" description="Helical" evidence="1">
    <location>
        <begin position="39"/>
        <end position="63"/>
    </location>
</feature>
<evidence type="ECO:0000256" key="1">
    <source>
        <dbReference type="SAM" id="Phobius"/>
    </source>
</evidence>
<keyword evidence="1" id="KW-0472">Membrane</keyword>
<evidence type="ECO:0000313" key="2">
    <source>
        <dbReference type="EMBL" id="QLK00940.1"/>
    </source>
</evidence>
<protein>
    <submittedName>
        <fullName evidence="2">Uncharacterized protein</fullName>
    </submittedName>
</protein>
<proteinExistence type="predicted"/>
<accession>A0A7D6CGF8</accession>
<dbReference type="AlphaFoldDB" id="A0A7D6CGF8"/>